<accession>A0A1Y5IJK3</accession>
<protein>
    <submittedName>
        <fullName evidence="5">Nitrogen fixation NifU-like family protein</fullName>
    </submittedName>
</protein>
<feature type="compositionally biased region" description="Gly residues" evidence="3">
    <location>
        <begin position="8"/>
        <end position="25"/>
    </location>
</feature>
<dbReference type="FunFam" id="3.30.300.130:FF:000003">
    <property type="entry name" value="NifU-like protein 3, chloroplastic"/>
    <property type="match status" value="1"/>
</dbReference>
<reference evidence="5" key="1">
    <citation type="submission" date="2017-04" db="EMBL/GenBank/DDBJ databases">
        <title>Population genomics of picophytoplankton unveils novel chromosome hypervariability.</title>
        <authorList>
            <consortium name="DOE Joint Genome Institute"/>
            <person name="Blanc-Mathieu R."/>
            <person name="Krasovec M."/>
            <person name="Hebrard M."/>
            <person name="Yau S."/>
            <person name="Desgranges E."/>
            <person name="Martin J."/>
            <person name="Schackwitz W."/>
            <person name="Kuo A."/>
            <person name="Salin G."/>
            <person name="Donnadieu C."/>
            <person name="Desdevises Y."/>
            <person name="Sanchez-Ferandin S."/>
            <person name="Moreau H."/>
            <person name="Rivals E."/>
            <person name="Grigoriev I.V."/>
            <person name="Grimsley N."/>
            <person name="Eyre-Walker A."/>
            <person name="Piganeau G."/>
        </authorList>
    </citation>
    <scope>NUCLEOTIDE SEQUENCE [LARGE SCALE GENOMIC DNA]</scope>
    <source>
        <strain evidence="5">RCC 1115</strain>
    </source>
</reference>
<feature type="domain" description="NIF system FeS cluster assembly NifU C-terminal" evidence="4">
    <location>
        <begin position="75"/>
        <end position="134"/>
    </location>
</feature>
<feature type="region of interest" description="Disordered" evidence="3">
    <location>
        <begin position="1"/>
        <end position="41"/>
    </location>
</feature>
<dbReference type="AlphaFoldDB" id="A0A1Y5IJK3"/>
<comment type="similarity">
    <text evidence="1">Belongs to the NifU family.</text>
</comment>
<dbReference type="PANTHER" id="PTHR11178:SF15">
    <property type="entry name" value="NIFU-LIKE PROTEIN 1, CHLOROPLASTIC"/>
    <property type="match status" value="1"/>
</dbReference>
<dbReference type="InterPro" id="IPR034904">
    <property type="entry name" value="FSCA_dom_sf"/>
</dbReference>
<dbReference type="GO" id="GO:0005739">
    <property type="term" value="C:mitochondrion"/>
    <property type="evidence" value="ECO:0007669"/>
    <property type="project" value="TreeGrafter"/>
</dbReference>
<organism evidence="5">
    <name type="scientific">Ostreococcus tauri</name>
    <name type="common">Marine green alga</name>
    <dbReference type="NCBI Taxonomy" id="70448"/>
    <lineage>
        <taxon>Eukaryota</taxon>
        <taxon>Viridiplantae</taxon>
        <taxon>Chlorophyta</taxon>
        <taxon>Mamiellophyceae</taxon>
        <taxon>Mamiellales</taxon>
        <taxon>Bathycoccaceae</taxon>
        <taxon>Ostreococcus</taxon>
    </lineage>
</organism>
<evidence type="ECO:0000256" key="3">
    <source>
        <dbReference type="SAM" id="MobiDB-lite"/>
    </source>
</evidence>
<comment type="subunit">
    <text evidence="2">Homodimer; disulfide-linked.</text>
</comment>
<sequence length="218" mass="22327">MDETDGAAGPGADVGRGGAVAAGGGGDDDADGSGGRDARRGAAVSPFATARAGAVAMDAVESADAPTLELTMENVDAALDEVRPYLIADGGNVELVTIDDGLIVVRLNGACGTCASSTATMKGGIEKLLKQKFGAAVDEVVNVSGDAEEMTVETLEAHLEKLRKSITSYGGEVSVESLDSRGICILRFKGPQALAFSIAQALKQKFPLVRECKIRQVN</sequence>
<evidence type="ECO:0000259" key="4">
    <source>
        <dbReference type="Pfam" id="PF01106"/>
    </source>
</evidence>
<dbReference type="GO" id="GO:0016226">
    <property type="term" value="P:iron-sulfur cluster assembly"/>
    <property type="evidence" value="ECO:0007669"/>
    <property type="project" value="InterPro"/>
</dbReference>
<dbReference type="Proteomes" id="UP000195557">
    <property type="component" value="Unassembled WGS sequence"/>
</dbReference>
<dbReference type="PANTHER" id="PTHR11178">
    <property type="entry name" value="IRON-SULFUR CLUSTER SCAFFOLD PROTEIN NFU-RELATED"/>
    <property type="match status" value="1"/>
</dbReference>
<dbReference type="GO" id="GO:0005198">
    <property type="term" value="F:structural molecule activity"/>
    <property type="evidence" value="ECO:0007669"/>
    <property type="project" value="UniProtKB-ARBA"/>
</dbReference>
<dbReference type="GO" id="GO:0009536">
    <property type="term" value="C:plastid"/>
    <property type="evidence" value="ECO:0007669"/>
    <property type="project" value="UniProtKB-ARBA"/>
</dbReference>
<dbReference type="EMBL" id="KZ155772">
    <property type="protein sequence ID" value="OUS48837.1"/>
    <property type="molecule type" value="Genomic_DNA"/>
</dbReference>
<proteinExistence type="inferred from homology"/>
<dbReference type="Gene3D" id="3.30.300.130">
    <property type="entry name" value="Fe-S cluster assembly (FSCA)"/>
    <property type="match status" value="1"/>
</dbReference>
<dbReference type="GO" id="GO:0005506">
    <property type="term" value="F:iron ion binding"/>
    <property type="evidence" value="ECO:0007669"/>
    <property type="project" value="InterPro"/>
</dbReference>
<gene>
    <name evidence="5" type="ORF">BE221DRAFT_67796</name>
</gene>
<evidence type="ECO:0000313" key="5">
    <source>
        <dbReference type="EMBL" id="OUS48837.1"/>
    </source>
</evidence>
<evidence type="ECO:0000256" key="2">
    <source>
        <dbReference type="ARBA" id="ARBA00011748"/>
    </source>
</evidence>
<dbReference type="eggNOG" id="KOG2358">
    <property type="taxonomic scope" value="Eukaryota"/>
</dbReference>
<dbReference type="GO" id="GO:0051536">
    <property type="term" value="F:iron-sulfur cluster binding"/>
    <property type="evidence" value="ECO:0007669"/>
    <property type="project" value="InterPro"/>
</dbReference>
<dbReference type="Pfam" id="PF01106">
    <property type="entry name" value="NifU"/>
    <property type="match status" value="1"/>
</dbReference>
<evidence type="ECO:0000256" key="1">
    <source>
        <dbReference type="ARBA" id="ARBA00006420"/>
    </source>
</evidence>
<dbReference type="SUPFAM" id="SSF117916">
    <property type="entry name" value="Fe-S cluster assembly (FSCA) domain-like"/>
    <property type="match status" value="1"/>
</dbReference>
<dbReference type="InterPro" id="IPR001075">
    <property type="entry name" value="NIF_FeS_clus_asmbl_NifU_C"/>
</dbReference>
<name>A0A1Y5IJK3_OSTTA</name>